<dbReference type="EMBL" id="BAABKB010000040">
    <property type="protein sequence ID" value="GAA5033193.1"/>
    <property type="molecule type" value="Genomic_DNA"/>
</dbReference>
<dbReference type="Proteomes" id="UP001501759">
    <property type="component" value="Unassembled WGS sequence"/>
</dbReference>
<protein>
    <recommendedName>
        <fullName evidence="3">Ferredoxin</fullName>
    </recommendedName>
</protein>
<gene>
    <name evidence="1" type="ORF">GCM10023335_76430</name>
</gene>
<organism evidence="1 2">
    <name type="scientific">Streptomyces siamensis</name>
    <dbReference type="NCBI Taxonomy" id="1274986"/>
    <lineage>
        <taxon>Bacteria</taxon>
        <taxon>Bacillati</taxon>
        <taxon>Actinomycetota</taxon>
        <taxon>Actinomycetes</taxon>
        <taxon>Kitasatosporales</taxon>
        <taxon>Streptomycetaceae</taxon>
        <taxon>Streptomyces</taxon>
    </lineage>
</organism>
<evidence type="ECO:0000313" key="1">
    <source>
        <dbReference type="EMBL" id="GAA5033193.1"/>
    </source>
</evidence>
<keyword evidence="2" id="KW-1185">Reference proteome</keyword>
<name>A0ABP9JKX9_9ACTN</name>
<proteinExistence type="predicted"/>
<accession>A0ABP9JKX9</accession>
<sequence>MPRSVFLGRVVAEGEPLWLDEDRYWALALADVEADSCPDCKQPWGEATDPDSEGAYTAHLVRCHACAISAKRVRVHQDNKGDTDGLHVHVERDRR</sequence>
<evidence type="ECO:0000313" key="2">
    <source>
        <dbReference type="Proteomes" id="UP001501759"/>
    </source>
</evidence>
<evidence type="ECO:0008006" key="3">
    <source>
        <dbReference type="Google" id="ProtNLM"/>
    </source>
</evidence>
<dbReference type="RefSeq" id="WP_345657423.1">
    <property type="nucleotide sequence ID" value="NZ_BAABKB010000040.1"/>
</dbReference>
<reference evidence="2" key="1">
    <citation type="journal article" date="2019" name="Int. J. Syst. Evol. Microbiol.">
        <title>The Global Catalogue of Microorganisms (GCM) 10K type strain sequencing project: providing services to taxonomists for standard genome sequencing and annotation.</title>
        <authorList>
            <consortium name="The Broad Institute Genomics Platform"/>
            <consortium name="The Broad Institute Genome Sequencing Center for Infectious Disease"/>
            <person name="Wu L."/>
            <person name="Ma J."/>
        </authorList>
    </citation>
    <scope>NUCLEOTIDE SEQUENCE [LARGE SCALE GENOMIC DNA]</scope>
    <source>
        <strain evidence="2">JCM 18409</strain>
    </source>
</reference>
<comment type="caution">
    <text evidence="1">The sequence shown here is derived from an EMBL/GenBank/DDBJ whole genome shotgun (WGS) entry which is preliminary data.</text>
</comment>